<organism evidence="1 2">
    <name type="scientific">Pontibacter ruber</name>
    <dbReference type="NCBI Taxonomy" id="1343895"/>
    <lineage>
        <taxon>Bacteria</taxon>
        <taxon>Pseudomonadati</taxon>
        <taxon>Bacteroidota</taxon>
        <taxon>Cytophagia</taxon>
        <taxon>Cytophagales</taxon>
        <taxon>Hymenobacteraceae</taxon>
        <taxon>Pontibacter</taxon>
    </lineage>
</organism>
<protein>
    <recommendedName>
        <fullName evidence="3">Preprotein translocase subunit SecB</fullName>
    </recommendedName>
</protein>
<sequence>MSESKLSLPVDFTKAQLLWAAFTDISIKTLPVATDIEDKKVAGFTNKVSHKKGFNLAENEIRIELEIDCAAVNQAGQAIGTEGHFQIGFTFVVENLADYSIEIPGVQERLPAPELVIPLVGTAYSTARGMVMMKTLGTNLEGFSLHIVNAQSLIQQPMPEKKKKTDKKA</sequence>
<evidence type="ECO:0000313" key="1">
    <source>
        <dbReference type="EMBL" id="MFD2245571.1"/>
    </source>
</evidence>
<gene>
    <name evidence="1" type="ORF">ACFSKP_04840</name>
</gene>
<dbReference type="Proteomes" id="UP001597374">
    <property type="component" value="Unassembled WGS sequence"/>
</dbReference>
<dbReference type="EMBL" id="JBHUIM010000001">
    <property type="protein sequence ID" value="MFD2245571.1"/>
    <property type="molecule type" value="Genomic_DNA"/>
</dbReference>
<evidence type="ECO:0008006" key="3">
    <source>
        <dbReference type="Google" id="ProtNLM"/>
    </source>
</evidence>
<comment type="caution">
    <text evidence="1">The sequence shown here is derived from an EMBL/GenBank/DDBJ whole genome shotgun (WGS) entry which is preliminary data.</text>
</comment>
<evidence type="ECO:0000313" key="2">
    <source>
        <dbReference type="Proteomes" id="UP001597374"/>
    </source>
</evidence>
<proteinExistence type="predicted"/>
<accession>A0ABW5CT40</accession>
<name>A0ABW5CT40_9BACT</name>
<keyword evidence="2" id="KW-1185">Reference proteome</keyword>
<reference evidence="2" key="1">
    <citation type="journal article" date="2019" name="Int. J. Syst. Evol. Microbiol.">
        <title>The Global Catalogue of Microorganisms (GCM) 10K type strain sequencing project: providing services to taxonomists for standard genome sequencing and annotation.</title>
        <authorList>
            <consortium name="The Broad Institute Genomics Platform"/>
            <consortium name="The Broad Institute Genome Sequencing Center for Infectious Disease"/>
            <person name="Wu L."/>
            <person name="Ma J."/>
        </authorList>
    </citation>
    <scope>NUCLEOTIDE SEQUENCE [LARGE SCALE GENOMIC DNA]</scope>
    <source>
        <strain evidence="2">CGMCC 4.1782</strain>
    </source>
</reference>
<dbReference type="RefSeq" id="WP_250428921.1">
    <property type="nucleotide sequence ID" value="NZ_JALPRR010000002.1"/>
</dbReference>